<sequence>MSLEGMSEYANVCLKVSRANSVSVLEDLNQQFGRLRIDNQEHEAFTRQDVIVNVLKPYLSATRELEFVTKDHACFEPVKRVREKWNIGDAPYINFVELLCGCLQFPLILLQNPSKRHTESFESMQTCPTIRWISRKLDGMGLELKQVSVLDICSLFSDDDLEQMSAHDRKCAREDAYKMTEDVLKILRPQVIVCCQCKTRGVYSQGKCTWPPAENKLANDLCSNVAEARDRVATPLEVEGHSFWAVKGVHPMYVLYNPGKENILNELFEDMYYPCGAMIRLLRLIDSTEKLVAAFEFVSSSIRVAFSVTENRVLLAENAGRLLDPTENHLAAIENFALHLQEGKHRITRHDGLLRLG</sequence>
<evidence type="ECO:0000313" key="2">
    <source>
        <dbReference type="Proteomes" id="UP000054481"/>
    </source>
</evidence>
<dbReference type="OrthoDB" id="5234614at2759"/>
<protein>
    <submittedName>
        <fullName evidence="1">Uncharacterized protein</fullName>
    </submittedName>
</protein>
<proteinExistence type="predicted"/>
<organism evidence="1 2">
    <name type="scientific">Hirsutella minnesotensis 3608</name>
    <dbReference type="NCBI Taxonomy" id="1043627"/>
    <lineage>
        <taxon>Eukaryota</taxon>
        <taxon>Fungi</taxon>
        <taxon>Dikarya</taxon>
        <taxon>Ascomycota</taxon>
        <taxon>Pezizomycotina</taxon>
        <taxon>Sordariomycetes</taxon>
        <taxon>Hypocreomycetidae</taxon>
        <taxon>Hypocreales</taxon>
        <taxon>Ophiocordycipitaceae</taxon>
        <taxon>Hirsutella</taxon>
    </lineage>
</organism>
<dbReference type="AlphaFoldDB" id="A0A0F7ZJ53"/>
<dbReference type="Proteomes" id="UP000054481">
    <property type="component" value="Unassembled WGS sequence"/>
</dbReference>
<name>A0A0F7ZJ53_9HYPO</name>
<reference evidence="1 2" key="1">
    <citation type="journal article" date="2014" name="Genome Biol. Evol.">
        <title>Comparative genomics and transcriptomics analyses reveal divergent lifestyle features of nematode endoparasitic fungus Hirsutella minnesotensis.</title>
        <authorList>
            <person name="Lai Y."/>
            <person name="Liu K."/>
            <person name="Zhang X."/>
            <person name="Zhang X."/>
            <person name="Li K."/>
            <person name="Wang N."/>
            <person name="Shu C."/>
            <person name="Wu Y."/>
            <person name="Wang C."/>
            <person name="Bushley K.E."/>
            <person name="Xiang M."/>
            <person name="Liu X."/>
        </authorList>
    </citation>
    <scope>NUCLEOTIDE SEQUENCE [LARGE SCALE GENOMIC DNA]</scope>
    <source>
        <strain evidence="1 2">3608</strain>
    </source>
</reference>
<dbReference type="EMBL" id="KQ030733">
    <property type="protein sequence ID" value="KJZ69300.1"/>
    <property type="molecule type" value="Genomic_DNA"/>
</dbReference>
<evidence type="ECO:0000313" key="1">
    <source>
        <dbReference type="EMBL" id="KJZ69300.1"/>
    </source>
</evidence>
<accession>A0A0F7ZJ53</accession>
<gene>
    <name evidence="1" type="ORF">HIM_11313</name>
</gene>
<keyword evidence="2" id="KW-1185">Reference proteome</keyword>